<dbReference type="Proteomes" id="UP000285138">
    <property type="component" value="Unassembled WGS sequence"/>
</dbReference>
<sequence>MNKICPLCNGMLDQKVTCHYCQVTLENWGVLDNYFDRYGPYLDHDFFSYPQEEERERELNNRHYCTHFMYCPHCQEGITRIITKRYI</sequence>
<reference evidence="1 2" key="1">
    <citation type="submission" date="2018-08" db="EMBL/GenBank/DDBJ databases">
        <title>The metabolism and importance of syntrophic acetate oxidation coupled to methane or sulfide production in haloalkaline environments.</title>
        <authorList>
            <person name="Timmers P.H.A."/>
            <person name="Vavourakis C.D."/>
            <person name="Sorokin D.Y."/>
            <person name="Sinninghe Damste J.S."/>
            <person name="Muyzer G."/>
            <person name="Stams A.J.M."/>
            <person name="Plugge C.M."/>
        </authorList>
    </citation>
    <scope>NUCLEOTIDE SEQUENCE [LARGE SCALE GENOMIC DNA]</scope>
    <source>
        <strain evidence="1">MSAO_Bac1</strain>
    </source>
</reference>
<gene>
    <name evidence="1" type="ORF">D5R97_05045</name>
</gene>
<dbReference type="AlphaFoldDB" id="A0A424YET7"/>
<name>A0A424YET7_9FIRM</name>
<comment type="caution">
    <text evidence="1">The sequence shown here is derived from an EMBL/GenBank/DDBJ whole genome shotgun (WGS) entry which is preliminary data.</text>
</comment>
<evidence type="ECO:0000313" key="2">
    <source>
        <dbReference type="Proteomes" id="UP000285138"/>
    </source>
</evidence>
<dbReference type="EMBL" id="QZAA01000131">
    <property type="protein sequence ID" value="RQD76107.1"/>
    <property type="molecule type" value="Genomic_DNA"/>
</dbReference>
<evidence type="ECO:0000313" key="1">
    <source>
        <dbReference type="EMBL" id="RQD76107.1"/>
    </source>
</evidence>
<accession>A0A424YET7</accession>
<organism evidence="1 2">
    <name type="scientific">Candidatus Syntrophonatronum acetioxidans</name>
    <dbReference type="NCBI Taxonomy" id="1795816"/>
    <lineage>
        <taxon>Bacteria</taxon>
        <taxon>Bacillati</taxon>
        <taxon>Bacillota</taxon>
        <taxon>Clostridia</taxon>
        <taxon>Eubacteriales</taxon>
        <taxon>Syntrophomonadaceae</taxon>
        <taxon>Candidatus Syntrophonatronum</taxon>
    </lineage>
</organism>
<proteinExistence type="predicted"/>
<protein>
    <submittedName>
        <fullName evidence="1">Uncharacterized protein</fullName>
    </submittedName>
</protein>